<evidence type="ECO:0000259" key="5">
    <source>
        <dbReference type="PROSITE" id="PS51900"/>
    </source>
</evidence>
<dbReference type="PANTHER" id="PTHR30349">
    <property type="entry name" value="PHAGE INTEGRASE-RELATED"/>
    <property type="match status" value="1"/>
</dbReference>
<comment type="function">
    <text evidence="1">Site-specific tyrosine recombinase, which acts by catalyzing the cutting and rejoining of the recombining DNA molecules.</text>
</comment>
<dbReference type="EMBL" id="CP086239">
    <property type="protein sequence ID" value="WAG60917.1"/>
    <property type="molecule type" value="Genomic_DNA"/>
</dbReference>
<keyword evidence="3" id="KW-0238">DNA-binding</keyword>
<organism evidence="6 7">
    <name type="scientific">Clostridium estertheticum</name>
    <dbReference type="NCBI Taxonomy" id="238834"/>
    <lineage>
        <taxon>Bacteria</taxon>
        <taxon>Bacillati</taxon>
        <taxon>Bacillota</taxon>
        <taxon>Clostridia</taxon>
        <taxon>Eubacteriales</taxon>
        <taxon>Clostridiaceae</taxon>
        <taxon>Clostridium</taxon>
    </lineage>
</organism>
<dbReference type="Pfam" id="PF00589">
    <property type="entry name" value="Phage_integrase"/>
    <property type="match status" value="1"/>
</dbReference>
<dbReference type="Proteomes" id="UP001164733">
    <property type="component" value="Chromosome"/>
</dbReference>
<proteinExistence type="inferred from homology"/>
<dbReference type="GO" id="GO:0006310">
    <property type="term" value="P:DNA recombination"/>
    <property type="evidence" value="ECO:0007669"/>
    <property type="project" value="InterPro"/>
</dbReference>
<dbReference type="PROSITE" id="PS51900">
    <property type="entry name" value="CB"/>
    <property type="match status" value="1"/>
</dbReference>
<evidence type="ECO:0000256" key="2">
    <source>
        <dbReference type="ARBA" id="ARBA00008857"/>
    </source>
</evidence>
<dbReference type="GO" id="GO:0003677">
    <property type="term" value="F:DNA binding"/>
    <property type="evidence" value="ECO:0007669"/>
    <property type="project" value="UniProtKB-UniRule"/>
</dbReference>
<reference evidence="6" key="1">
    <citation type="submission" date="2021-11" db="EMBL/GenBank/DDBJ databases">
        <title>Clostridia strains as spoilage organisms.</title>
        <authorList>
            <person name="Wambui J."/>
            <person name="Stevens M.J.A."/>
            <person name="Stephan R."/>
        </authorList>
    </citation>
    <scope>NUCLEOTIDE SEQUENCE</scope>
    <source>
        <strain evidence="6">CF009</strain>
    </source>
</reference>
<name>A0AA47EIN5_9CLOT</name>
<dbReference type="InterPro" id="IPR044068">
    <property type="entry name" value="CB"/>
</dbReference>
<evidence type="ECO:0000313" key="7">
    <source>
        <dbReference type="Proteomes" id="UP001164733"/>
    </source>
</evidence>
<dbReference type="InterPro" id="IPR004107">
    <property type="entry name" value="Integrase_SAM-like_N"/>
</dbReference>
<dbReference type="PROSITE" id="PS51898">
    <property type="entry name" value="TYR_RECOMBINASE"/>
    <property type="match status" value="1"/>
</dbReference>
<evidence type="ECO:0000256" key="3">
    <source>
        <dbReference type="PROSITE-ProRule" id="PRU01248"/>
    </source>
</evidence>
<evidence type="ECO:0000256" key="1">
    <source>
        <dbReference type="ARBA" id="ARBA00003283"/>
    </source>
</evidence>
<protein>
    <submittedName>
        <fullName evidence="6">Site-specific integrase</fullName>
    </submittedName>
</protein>
<evidence type="ECO:0000313" key="6">
    <source>
        <dbReference type="EMBL" id="WAG60917.1"/>
    </source>
</evidence>
<gene>
    <name evidence="6" type="ORF">LL038_01300</name>
</gene>
<comment type="similarity">
    <text evidence="2">Belongs to the 'phage' integrase family.</text>
</comment>
<feature type="domain" description="Tyr recombinase" evidence="4">
    <location>
        <begin position="175"/>
        <end position="372"/>
    </location>
</feature>
<feature type="domain" description="Core-binding (CB)" evidence="5">
    <location>
        <begin position="62"/>
        <end position="154"/>
    </location>
</feature>
<dbReference type="GO" id="GO:0015074">
    <property type="term" value="P:DNA integration"/>
    <property type="evidence" value="ECO:0007669"/>
    <property type="project" value="InterPro"/>
</dbReference>
<dbReference type="RefSeq" id="WP_216119682.1">
    <property type="nucleotide sequence ID" value="NZ_CP086239.1"/>
</dbReference>
<accession>A0AA47EIN5</accession>
<evidence type="ECO:0000259" key="4">
    <source>
        <dbReference type="PROSITE" id="PS51898"/>
    </source>
</evidence>
<dbReference type="CDD" id="cd01189">
    <property type="entry name" value="INT_ICEBs1_C_like"/>
    <property type="match status" value="1"/>
</dbReference>
<dbReference type="AlphaFoldDB" id="A0AA47EIN5"/>
<sequence length="384" mass="44864">MEGSLQKKGKYYYVVISNKVEGGKYKTEWINTKCEKKSEAEKVKRDIVNKKENNTYIEAKNIFFCDFYKDWLQNYAKQNCEKTTYEGYKLIFDKHIYPYFKDKNILLQKLQPLDIQKYYNFELKDGKSNGKGGLSPNTVIKHHANIHKVLDYAVKMQLIVRNVADAVNIPKKIKFIGKFYSAEQIEKLLEQTKNTPIESATFITCNYGLRRGEILGLKWDAINFEEETITICETRVRYNKDTITKSPKNNSSYRTLPLIDSVARYLKKLKKKQSEQRLLFGKEYNKSGYVCCWEDGKPLDTAYLSHKFLEIVKESELPQIRFHDIRHSTASYLLKLGVTMKEISVWLGHSDISTTMNIYSHVDIEMKKNAAKKINDLFANVSYN</sequence>
<dbReference type="Pfam" id="PF14659">
    <property type="entry name" value="Phage_int_SAM_3"/>
    <property type="match status" value="1"/>
</dbReference>
<dbReference type="InterPro" id="IPR002104">
    <property type="entry name" value="Integrase_catalytic"/>
</dbReference>
<dbReference type="InterPro" id="IPR050090">
    <property type="entry name" value="Tyrosine_recombinase_XerCD"/>
</dbReference>
<dbReference type="PANTHER" id="PTHR30349:SF64">
    <property type="entry name" value="PROPHAGE INTEGRASE INTD-RELATED"/>
    <property type="match status" value="1"/>
</dbReference>